<accession>A0A845L1B8</accession>
<evidence type="ECO:0000259" key="1">
    <source>
        <dbReference type="SMART" id="SM00387"/>
    </source>
</evidence>
<organism evidence="2 3">
    <name type="scientific">Heliomicrobium undosum</name>
    <dbReference type="NCBI Taxonomy" id="121734"/>
    <lineage>
        <taxon>Bacteria</taxon>
        <taxon>Bacillati</taxon>
        <taxon>Bacillota</taxon>
        <taxon>Clostridia</taxon>
        <taxon>Eubacteriales</taxon>
        <taxon>Heliobacteriaceae</taxon>
        <taxon>Heliomicrobium</taxon>
    </lineage>
</organism>
<proteinExistence type="predicted"/>
<dbReference type="Pfam" id="PF02518">
    <property type="entry name" value="HATPase_c"/>
    <property type="match status" value="1"/>
</dbReference>
<dbReference type="OrthoDB" id="9799195at2"/>
<dbReference type="SUPFAM" id="SSF55874">
    <property type="entry name" value="ATPase domain of HSP90 chaperone/DNA topoisomerase II/histidine kinase"/>
    <property type="match status" value="1"/>
</dbReference>
<name>A0A845L1B8_9FIRM</name>
<keyword evidence="3" id="KW-1185">Reference proteome</keyword>
<protein>
    <submittedName>
        <fullName evidence="2">Anti-sigma regulatory factor</fullName>
    </submittedName>
</protein>
<dbReference type="InterPro" id="IPR003594">
    <property type="entry name" value="HATPase_dom"/>
</dbReference>
<dbReference type="EMBL" id="WXEY01000011">
    <property type="protein sequence ID" value="MZP30297.1"/>
    <property type="molecule type" value="Genomic_DNA"/>
</dbReference>
<evidence type="ECO:0000313" key="2">
    <source>
        <dbReference type="EMBL" id="MZP30297.1"/>
    </source>
</evidence>
<dbReference type="RefSeq" id="WP_161258818.1">
    <property type="nucleotide sequence ID" value="NZ_WXEY01000011.1"/>
</dbReference>
<dbReference type="AlphaFoldDB" id="A0A845L1B8"/>
<dbReference type="Gene3D" id="3.30.565.10">
    <property type="entry name" value="Histidine kinase-like ATPase, C-terminal domain"/>
    <property type="match status" value="1"/>
</dbReference>
<dbReference type="Proteomes" id="UP000463470">
    <property type="component" value="Unassembled WGS sequence"/>
</dbReference>
<dbReference type="SMART" id="SM00387">
    <property type="entry name" value="HATPase_c"/>
    <property type="match status" value="1"/>
</dbReference>
<gene>
    <name evidence="2" type="ORF">GTO91_11305</name>
</gene>
<comment type="caution">
    <text evidence="2">The sequence shown here is derived from an EMBL/GenBank/DDBJ whole genome shotgun (WGS) entry which is preliminary data.</text>
</comment>
<dbReference type="InterPro" id="IPR036890">
    <property type="entry name" value="HATPase_C_sf"/>
</dbReference>
<sequence length="134" mass="14483">MMGRVEIATEPDIVLCRQVARQAAIRLGFSLIDQTRITTAVSELARNTFLYAGRGTMECREVSGEGKGREKGLEFVFRDQGPGIADVELAMTVGYTSGGGLGLGLSGARRLMDEFTIDSRIGQGTVVQIIKWLA</sequence>
<reference evidence="2 3" key="1">
    <citation type="submission" date="2020-01" db="EMBL/GenBank/DDBJ databases">
        <title>Whole-genome sequence of Heliobacterium undosum DSM 13378.</title>
        <authorList>
            <person name="Kyndt J.A."/>
            <person name="Meyer T.E."/>
        </authorList>
    </citation>
    <scope>NUCLEOTIDE SEQUENCE [LARGE SCALE GENOMIC DNA]</scope>
    <source>
        <strain evidence="2 3">DSM 13378</strain>
    </source>
</reference>
<dbReference type="CDD" id="cd16934">
    <property type="entry name" value="HATPase_RsbT-like"/>
    <property type="match status" value="1"/>
</dbReference>
<evidence type="ECO:0000313" key="3">
    <source>
        <dbReference type="Proteomes" id="UP000463470"/>
    </source>
</evidence>
<feature type="domain" description="Histidine kinase/HSP90-like ATPase" evidence="1">
    <location>
        <begin position="32"/>
        <end position="134"/>
    </location>
</feature>